<organism evidence="2 3">
    <name type="scientific">Funneliformis geosporum</name>
    <dbReference type="NCBI Taxonomy" id="1117311"/>
    <lineage>
        <taxon>Eukaryota</taxon>
        <taxon>Fungi</taxon>
        <taxon>Fungi incertae sedis</taxon>
        <taxon>Mucoromycota</taxon>
        <taxon>Glomeromycotina</taxon>
        <taxon>Glomeromycetes</taxon>
        <taxon>Glomerales</taxon>
        <taxon>Glomeraceae</taxon>
        <taxon>Funneliformis</taxon>
    </lineage>
</organism>
<accession>A0A9W4X8N7</accession>
<dbReference type="EMBL" id="CAMKVN010010812">
    <property type="protein sequence ID" value="CAI2194387.1"/>
    <property type="molecule type" value="Genomic_DNA"/>
</dbReference>
<protein>
    <submittedName>
        <fullName evidence="2">1406_t:CDS:1</fullName>
    </submittedName>
</protein>
<dbReference type="Proteomes" id="UP001153678">
    <property type="component" value="Unassembled WGS sequence"/>
</dbReference>
<evidence type="ECO:0000313" key="3">
    <source>
        <dbReference type="Proteomes" id="UP001153678"/>
    </source>
</evidence>
<proteinExistence type="predicted"/>
<reference evidence="2" key="1">
    <citation type="submission" date="2022-08" db="EMBL/GenBank/DDBJ databases">
        <authorList>
            <person name="Kallberg Y."/>
            <person name="Tangrot J."/>
            <person name="Rosling A."/>
        </authorList>
    </citation>
    <scope>NUCLEOTIDE SEQUENCE</scope>
    <source>
        <strain evidence="2">Wild A</strain>
    </source>
</reference>
<keyword evidence="1" id="KW-0175">Coiled coil</keyword>
<dbReference type="AlphaFoldDB" id="A0A9W4X8N7"/>
<comment type="caution">
    <text evidence="2">The sequence shown here is derived from an EMBL/GenBank/DDBJ whole genome shotgun (WGS) entry which is preliminary data.</text>
</comment>
<evidence type="ECO:0000256" key="1">
    <source>
        <dbReference type="SAM" id="Coils"/>
    </source>
</evidence>
<keyword evidence="3" id="KW-1185">Reference proteome</keyword>
<gene>
    <name evidence="2" type="ORF">FWILDA_LOCUS16552</name>
</gene>
<name>A0A9W4X8N7_9GLOM</name>
<feature type="coiled-coil region" evidence="1">
    <location>
        <begin position="4"/>
        <end position="45"/>
    </location>
</feature>
<sequence>MALKNNIERTLRNLESRIEELEQSNEGLCSQFKFLEEKIREREEEAKEGSKI</sequence>
<evidence type="ECO:0000313" key="2">
    <source>
        <dbReference type="EMBL" id="CAI2194387.1"/>
    </source>
</evidence>